<evidence type="ECO:0000313" key="3">
    <source>
        <dbReference type="Proteomes" id="UP000823388"/>
    </source>
</evidence>
<dbReference type="Proteomes" id="UP000823388">
    <property type="component" value="Chromosome 9N"/>
</dbReference>
<dbReference type="EMBL" id="CM029054">
    <property type="protein sequence ID" value="KAG2536490.1"/>
    <property type="molecule type" value="Genomic_DNA"/>
</dbReference>
<feature type="region of interest" description="Disordered" evidence="1">
    <location>
        <begin position="1"/>
        <end position="99"/>
    </location>
</feature>
<proteinExistence type="predicted"/>
<accession>A0A8T0MGN6</accession>
<evidence type="ECO:0000256" key="1">
    <source>
        <dbReference type="SAM" id="MobiDB-lite"/>
    </source>
</evidence>
<keyword evidence="3" id="KW-1185">Reference proteome</keyword>
<reference evidence="2" key="1">
    <citation type="submission" date="2020-05" db="EMBL/GenBank/DDBJ databases">
        <title>WGS assembly of Panicum virgatum.</title>
        <authorList>
            <person name="Lovell J.T."/>
            <person name="Jenkins J."/>
            <person name="Shu S."/>
            <person name="Juenger T.E."/>
            <person name="Schmutz J."/>
        </authorList>
    </citation>
    <scope>NUCLEOTIDE SEQUENCE</scope>
    <source>
        <strain evidence="2">AP13</strain>
    </source>
</reference>
<comment type="caution">
    <text evidence="2">The sequence shown here is derived from an EMBL/GenBank/DDBJ whole genome shotgun (WGS) entry which is preliminary data.</text>
</comment>
<dbReference type="AlphaFoldDB" id="A0A8T0MGN6"/>
<feature type="compositionally biased region" description="Basic and acidic residues" evidence="1">
    <location>
        <begin position="85"/>
        <end position="95"/>
    </location>
</feature>
<feature type="compositionally biased region" description="Basic residues" evidence="1">
    <location>
        <begin position="62"/>
        <end position="78"/>
    </location>
</feature>
<protein>
    <submittedName>
        <fullName evidence="2">Uncharacterized protein</fullName>
    </submittedName>
</protein>
<name>A0A8T0MGN6_PANVG</name>
<gene>
    <name evidence="2" type="ORF">PVAP13_9NG451619</name>
</gene>
<sequence>MAAASSARGLWRRWPWRPARGHGGERAPLQRRGGGSMAGAPDQSSPADPGGAARWAAEAQAKRRPRRGAHARRCRGRQRSSGNDGRAHSGWEACERAGPTPQWRVEGVRCLRHIWRAAPLPRQ</sequence>
<organism evidence="2 3">
    <name type="scientific">Panicum virgatum</name>
    <name type="common">Blackwell switchgrass</name>
    <dbReference type="NCBI Taxonomy" id="38727"/>
    <lineage>
        <taxon>Eukaryota</taxon>
        <taxon>Viridiplantae</taxon>
        <taxon>Streptophyta</taxon>
        <taxon>Embryophyta</taxon>
        <taxon>Tracheophyta</taxon>
        <taxon>Spermatophyta</taxon>
        <taxon>Magnoliopsida</taxon>
        <taxon>Liliopsida</taxon>
        <taxon>Poales</taxon>
        <taxon>Poaceae</taxon>
        <taxon>PACMAD clade</taxon>
        <taxon>Panicoideae</taxon>
        <taxon>Panicodae</taxon>
        <taxon>Paniceae</taxon>
        <taxon>Panicinae</taxon>
        <taxon>Panicum</taxon>
        <taxon>Panicum sect. Hiantes</taxon>
    </lineage>
</organism>
<evidence type="ECO:0000313" key="2">
    <source>
        <dbReference type="EMBL" id="KAG2536490.1"/>
    </source>
</evidence>